<protein>
    <submittedName>
        <fullName evidence="1">Uncharacterized protein</fullName>
    </submittedName>
</protein>
<name>A0A2P2Q0I3_RHIMU</name>
<dbReference type="AlphaFoldDB" id="A0A2P2Q0I3"/>
<evidence type="ECO:0000313" key="1">
    <source>
        <dbReference type="EMBL" id="MBX60465.1"/>
    </source>
</evidence>
<dbReference type="EMBL" id="GGEC01079981">
    <property type="protein sequence ID" value="MBX60465.1"/>
    <property type="molecule type" value="Transcribed_RNA"/>
</dbReference>
<reference evidence="1" key="1">
    <citation type="submission" date="2018-02" db="EMBL/GenBank/DDBJ databases">
        <title>Rhizophora mucronata_Transcriptome.</title>
        <authorList>
            <person name="Meera S.P."/>
            <person name="Sreeshan A."/>
            <person name="Augustine A."/>
        </authorList>
    </citation>
    <scope>NUCLEOTIDE SEQUENCE</scope>
    <source>
        <tissue evidence="1">Leaf</tissue>
    </source>
</reference>
<organism evidence="1">
    <name type="scientific">Rhizophora mucronata</name>
    <name type="common">Asiatic mangrove</name>
    <dbReference type="NCBI Taxonomy" id="61149"/>
    <lineage>
        <taxon>Eukaryota</taxon>
        <taxon>Viridiplantae</taxon>
        <taxon>Streptophyta</taxon>
        <taxon>Embryophyta</taxon>
        <taxon>Tracheophyta</taxon>
        <taxon>Spermatophyta</taxon>
        <taxon>Magnoliopsida</taxon>
        <taxon>eudicotyledons</taxon>
        <taxon>Gunneridae</taxon>
        <taxon>Pentapetalae</taxon>
        <taxon>rosids</taxon>
        <taxon>fabids</taxon>
        <taxon>Malpighiales</taxon>
        <taxon>Rhizophoraceae</taxon>
        <taxon>Rhizophora</taxon>
    </lineage>
</organism>
<sequence length="56" mass="6114">MSRAIIALQDAVNRQFPSADTSPPCESLKTTDLCDGESFSSSGCFHSTPFACSRWR</sequence>
<accession>A0A2P2Q0I3</accession>
<proteinExistence type="predicted"/>